<feature type="chain" id="PRO_5040769310" description="FecR protein domain-containing protein" evidence="3">
    <location>
        <begin position="37"/>
        <end position="341"/>
    </location>
</feature>
<feature type="transmembrane region" description="Helical" evidence="2">
    <location>
        <begin position="312"/>
        <end position="332"/>
    </location>
</feature>
<keyword evidence="2" id="KW-1133">Transmembrane helix</keyword>
<feature type="compositionally biased region" description="Pro residues" evidence="1">
    <location>
        <begin position="207"/>
        <end position="216"/>
    </location>
</feature>
<proteinExistence type="predicted"/>
<keyword evidence="2" id="KW-0812">Transmembrane</keyword>
<protein>
    <recommendedName>
        <fullName evidence="4">FecR protein domain-containing protein</fullName>
    </recommendedName>
</protein>
<evidence type="ECO:0000256" key="1">
    <source>
        <dbReference type="SAM" id="MobiDB-lite"/>
    </source>
</evidence>
<organism evidence="5 6">
    <name type="scientific">Rhodoplanes serenus</name>
    <dbReference type="NCBI Taxonomy" id="200615"/>
    <lineage>
        <taxon>Bacteria</taxon>
        <taxon>Pseudomonadati</taxon>
        <taxon>Pseudomonadota</taxon>
        <taxon>Alphaproteobacteria</taxon>
        <taxon>Hyphomicrobiales</taxon>
        <taxon>Nitrobacteraceae</taxon>
        <taxon>Rhodoplanes</taxon>
    </lineage>
</organism>
<evidence type="ECO:0000256" key="3">
    <source>
        <dbReference type="SAM" id="SignalP"/>
    </source>
</evidence>
<keyword evidence="2" id="KW-0472">Membrane</keyword>
<dbReference type="EMBL" id="WNKV01000009">
    <property type="protein sequence ID" value="MTW17276.1"/>
    <property type="molecule type" value="Genomic_DNA"/>
</dbReference>
<gene>
    <name evidence="5" type="ORF">GJ689_13790</name>
</gene>
<name>A0A9X4XRH3_9BRAD</name>
<dbReference type="PANTHER" id="PTHR38731">
    <property type="entry name" value="LIPL45-RELATED LIPOPROTEIN-RELATED"/>
    <property type="match status" value="1"/>
</dbReference>
<dbReference type="RefSeq" id="WP_155480003.1">
    <property type="nucleotide sequence ID" value="NZ_WNKV01000009.1"/>
</dbReference>
<dbReference type="InterPro" id="IPR006860">
    <property type="entry name" value="FecR"/>
</dbReference>
<feature type="signal peptide" evidence="3">
    <location>
        <begin position="1"/>
        <end position="36"/>
    </location>
</feature>
<evidence type="ECO:0000313" key="6">
    <source>
        <dbReference type="Proteomes" id="UP000438991"/>
    </source>
</evidence>
<dbReference type="PANTHER" id="PTHR38731:SF3">
    <property type="entry name" value="BLL6125 PROTEIN"/>
    <property type="match status" value="1"/>
</dbReference>
<dbReference type="Pfam" id="PF04773">
    <property type="entry name" value="FecR"/>
    <property type="match status" value="1"/>
</dbReference>
<feature type="compositionally biased region" description="Low complexity" evidence="1">
    <location>
        <begin position="247"/>
        <end position="264"/>
    </location>
</feature>
<evidence type="ECO:0000256" key="2">
    <source>
        <dbReference type="SAM" id="Phobius"/>
    </source>
</evidence>
<dbReference type="Proteomes" id="UP000438991">
    <property type="component" value="Unassembled WGS sequence"/>
</dbReference>
<feature type="region of interest" description="Disordered" evidence="1">
    <location>
        <begin position="181"/>
        <end position="277"/>
    </location>
</feature>
<dbReference type="AlphaFoldDB" id="A0A9X4XRH3"/>
<feature type="domain" description="FecR protein" evidence="4">
    <location>
        <begin position="74"/>
        <end position="166"/>
    </location>
</feature>
<evidence type="ECO:0000313" key="5">
    <source>
        <dbReference type="EMBL" id="MTW17276.1"/>
    </source>
</evidence>
<reference evidence="5 6" key="1">
    <citation type="submission" date="2019-11" db="EMBL/GenBank/DDBJ databases">
        <title>Whole-genome sequence of Rhodoplanes serenus DSM 18633, type strain.</title>
        <authorList>
            <person name="Kyndt J.A."/>
            <person name="Meyer T.E."/>
        </authorList>
    </citation>
    <scope>NUCLEOTIDE SEQUENCE [LARGE SCALE GENOMIC DNA]</scope>
    <source>
        <strain evidence="5 6">DSM 18633</strain>
    </source>
</reference>
<dbReference type="Gene3D" id="2.60.120.1440">
    <property type="match status" value="1"/>
</dbReference>
<comment type="caution">
    <text evidence="5">The sequence shown here is derived from an EMBL/GenBank/DDBJ whole genome shotgun (WGS) entry which is preliminary data.</text>
</comment>
<sequence length="341" mass="35694">MFERRSFPFRVLISLATTLMATLVTSLAVVSGAAAAEPQWRVAKMSGDVRVGTASTTTVALAVDAVLGPGTVVATGRNGRVLLVRGRESILVSPGSVMALPDATTEDGSTTILHRAGTLLLDVDKRPVQHFSVETPYLAAVVKGTQFRVTVGSGSSDVEVVNGAVEVTALATGRHAVVLAEQSASVSSSGPVDLSLRGPGRLNPILPGHPRPPLVAPPTDRDARQAATPPAQPAPDTPETSEGRDGAVGAAPTTAPTTNTRLALSWPTRGDGTELLPTDDRAHGWYNPLRSAFEHLGDVVTTADSLRYHEDATMTIAVSSSVGTLVAFGVAIERRRRRRRK</sequence>
<keyword evidence="3" id="KW-0732">Signal</keyword>
<accession>A0A9X4XRH3</accession>
<evidence type="ECO:0000259" key="4">
    <source>
        <dbReference type="Pfam" id="PF04773"/>
    </source>
</evidence>